<dbReference type="CDD" id="cd17470">
    <property type="entry name" value="T3SS_Flik_C"/>
    <property type="match status" value="1"/>
</dbReference>
<gene>
    <name evidence="2" type="ORF">SAMN04488136_10916</name>
</gene>
<protein>
    <submittedName>
        <fullName evidence="2">Flagellar hook-length control protein FliK</fullName>
    </submittedName>
</protein>
<dbReference type="OrthoDB" id="1792985at2"/>
<accession>A0A1G7ZXG6</accession>
<name>A0A1G7ZXG6_9VIBR</name>
<evidence type="ECO:0000259" key="1">
    <source>
        <dbReference type="Pfam" id="PF02120"/>
    </source>
</evidence>
<dbReference type="PANTHER" id="PTHR37533:SF2">
    <property type="entry name" value="FLAGELLAR HOOK-LENGTH CONTROL PROTEIN"/>
    <property type="match status" value="1"/>
</dbReference>
<dbReference type="STRING" id="861298.SAMN04488136_10916"/>
<proteinExistence type="predicted"/>
<dbReference type="Pfam" id="PF02120">
    <property type="entry name" value="Flg_hook"/>
    <property type="match status" value="1"/>
</dbReference>
<dbReference type="Proteomes" id="UP000198854">
    <property type="component" value="Unassembled WGS sequence"/>
</dbReference>
<evidence type="ECO:0000313" key="3">
    <source>
        <dbReference type="Proteomes" id="UP000198854"/>
    </source>
</evidence>
<dbReference type="InterPro" id="IPR021136">
    <property type="entry name" value="Flagellar_hook_control-like_C"/>
</dbReference>
<evidence type="ECO:0000313" key="2">
    <source>
        <dbReference type="EMBL" id="SDH13343.1"/>
    </source>
</evidence>
<keyword evidence="2" id="KW-0969">Cilium</keyword>
<dbReference type="Gene3D" id="3.30.750.140">
    <property type="match status" value="1"/>
</dbReference>
<dbReference type="RefSeq" id="WP_093272570.1">
    <property type="nucleotide sequence ID" value="NZ_FNDD01000009.1"/>
</dbReference>
<keyword evidence="2" id="KW-0282">Flagellum</keyword>
<dbReference type="InterPro" id="IPR038610">
    <property type="entry name" value="FliK-like_C_sf"/>
</dbReference>
<dbReference type="InterPro" id="IPR052563">
    <property type="entry name" value="FliK"/>
</dbReference>
<dbReference type="AlphaFoldDB" id="A0A1G7ZXG6"/>
<reference evidence="2 3" key="1">
    <citation type="submission" date="2016-10" db="EMBL/GenBank/DDBJ databases">
        <authorList>
            <person name="de Groot N.N."/>
        </authorList>
    </citation>
    <scope>NUCLEOTIDE SEQUENCE [LARGE SCALE GENOMIC DNA]</scope>
    <source>
        <strain evidence="2 3">CGMCC 1.10228</strain>
    </source>
</reference>
<dbReference type="PANTHER" id="PTHR37533">
    <property type="entry name" value="FLAGELLAR HOOK-LENGTH CONTROL PROTEIN"/>
    <property type="match status" value="1"/>
</dbReference>
<dbReference type="EMBL" id="FNDD01000009">
    <property type="protein sequence ID" value="SDH13343.1"/>
    <property type="molecule type" value="Genomic_DNA"/>
</dbReference>
<organism evidence="2 3">
    <name type="scientific">Vibrio xiamenensis</name>
    <dbReference type="NCBI Taxonomy" id="861298"/>
    <lineage>
        <taxon>Bacteria</taxon>
        <taxon>Pseudomonadati</taxon>
        <taxon>Pseudomonadota</taxon>
        <taxon>Gammaproteobacteria</taxon>
        <taxon>Vibrionales</taxon>
        <taxon>Vibrionaceae</taxon>
        <taxon>Vibrio</taxon>
    </lineage>
</organism>
<keyword evidence="2" id="KW-0966">Cell projection</keyword>
<sequence length="333" mass="35176">MIQGFKQAALDVNVVDSGVRANGQNGAAPSGFGQLLSDKSSSGALCRSFAAQAKCAVLAEPSGDFDAQSQVSSTLESASSLAQPMSFNAALSSENLTESFEASTLPTSEPVSTLNLAQLVGGQSTLPSDDGAELSAAQTNKALSAVISSPQAKLPLTEFTIQDTVSKANANSHELGQHSTVSRDTTNLNFKAVLDKHISAKDMGQQLSAMMADKISLQVNTKTPTATIRLDPPELGKIDLVVKFDNDKLHVQINASSQATRESIQMTSERLRAELVEQNFLHVDVSISDHTQNTAHNSEHYAAASDGEQTILASAPNTNQTHESLIEQELARA</sequence>
<feature type="domain" description="Flagellar hook-length control protein-like C-terminal" evidence="1">
    <location>
        <begin position="214"/>
        <end position="294"/>
    </location>
</feature>
<keyword evidence="3" id="KW-1185">Reference proteome</keyword>